<keyword evidence="7" id="KW-0812">Transmembrane</keyword>
<feature type="transmembrane region" description="Helical" evidence="7">
    <location>
        <begin position="35"/>
        <end position="58"/>
    </location>
</feature>
<evidence type="ECO:0000256" key="1">
    <source>
        <dbReference type="ARBA" id="ARBA00022670"/>
    </source>
</evidence>
<dbReference type="PANTHER" id="PTHR34978">
    <property type="entry name" value="POSSIBLE SENSOR-TRANSDUCER PROTEIN BLAR"/>
    <property type="match status" value="1"/>
</dbReference>
<feature type="transmembrane region" description="Helical" evidence="7">
    <location>
        <begin position="70"/>
        <end position="92"/>
    </location>
</feature>
<dbReference type="GO" id="GO:0006508">
    <property type="term" value="P:proteolysis"/>
    <property type="evidence" value="ECO:0007669"/>
    <property type="project" value="UniProtKB-KW"/>
</dbReference>
<dbReference type="Gene3D" id="3.30.2010.10">
    <property type="entry name" value="Metalloproteases ('zincins'), catalytic domain"/>
    <property type="match status" value="1"/>
</dbReference>
<evidence type="ECO:0000256" key="4">
    <source>
        <dbReference type="ARBA" id="ARBA00022833"/>
    </source>
</evidence>
<dbReference type="Pfam" id="PF01435">
    <property type="entry name" value="Peptidase_M48"/>
    <property type="match status" value="1"/>
</dbReference>
<dbReference type="GO" id="GO:0046872">
    <property type="term" value="F:metal ion binding"/>
    <property type="evidence" value="ECO:0007669"/>
    <property type="project" value="UniProtKB-KW"/>
</dbReference>
<dbReference type="PANTHER" id="PTHR34978:SF3">
    <property type="entry name" value="SLR0241 PROTEIN"/>
    <property type="match status" value="1"/>
</dbReference>
<dbReference type="InterPro" id="IPR001915">
    <property type="entry name" value="Peptidase_M48"/>
</dbReference>
<keyword evidence="1 6" id="KW-0645">Protease</keyword>
<keyword evidence="4 6" id="KW-0862">Zinc</keyword>
<accession>A0A9D1H2D0</accession>
<comment type="cofactor">
    <cofactor evidence="6">
        <name>Zn(2+)</name>
        <dbReference type="ChEBI" id="CHEBI:29105"/>
    </cofactor>
    <text evidence="6">Binds 1 zinc ion per subunit.</text>
</comment>
<gene>
    <name evidence="9" type="ORF">IAA98_14770</name>
</gene>
<protein>
    <submittedName>
        <fullName evidence="9">M56 family metallopeptidase</fullName>
    </submittedName>
</protein>
<keyword evidence="5 6" id="KW-0482">Metalloprotease</keyword>
<organism evidence="9 10">
    <name type="scientific">Candidatus Avipropionibacterium avicola</name>
    <dbReference type="NCBI Taxonomy" id="2840701"/>
    <lineage>
        <taxon>Bacteria</taxon>
        <taxon>Bacillati</taxon>
        <taxon>Actinomycetota</taxon>
        <taxon>Actinomycetes</taxon>
        <taxon>Propionibacteriales</taxon>
        <taxon>Propionibacteriaceae</taxon>
        <taxon>Propionibacteriaceae incertae sedis</taxon>
        <taxon>Candidatus Avipropionibacterium</taxon>
    </lineage>
</organism>
<dbReference type="GO" id="GO:0004222">
    <property type="term" value="F:metalloendopeptidase activity"/>
    <property type="evidence" value="ECO:0007669"/>
    <property type="project" value="InterPro"/>
</dbReference>
<proteinExistence type="inferred from homology"/>
<reference evidence="9" key="2">
    <citation type="journal article" date="2021" name="PeerJ">
        <title>Extensive microbial diversity within the chicken gut microbiome revealed by metagenomics and culture.</title>
        <authorList>
            <person name="Gilroy R."/>
            <person name="Ravi A."/>
            <person name="Getino M."/>
            <person name="Pursley I."/>
            <person name="Horton D.L."/>
            <person name="Alikhan N.F."/>
            <person name="Baker D."/>
            <person name="Gharbi K."/>
            <person name="Hall N."/>
            <person name="Watson M."/>
            <person name="Adriaenssens E.M."/>
            <person name="Foster-Nyarko E."/>
            <person name="Jarju S."/>
            <person name="Secka A."/>
            <person name="Antonio M."/>
            <person name="Oren A."/>
            <person name="Chaudhuri R.R."/>
            <person name="La Ragione R."/>
            <person name="Hildebrand F."/>
            <person name="Pallen M.J."/>
        </authorList>
    </citation>
    <scope>NUCLEOTIDE SEQUENCE</scope>
    <source>
        <strain evidence="9">ChiGjej1B1-24693</strain>
    </source>
</reference>
<comment type="caution">
    <text evidence="9">The sequence shown here is derived from an EMBL/GenBank/DDBJ whole genome shotgun (WGS) entry which is preliminary data.</text>
</comment>
<dbReference type="InterPro" id="IPR052173">
    <property type="entry name" value="Beta-lactam_resp_regulator"/>
</dbReference>
<sequence>MTTALVLVVLAVVLAGPGPLWVARWDWLHQVPRSAIVLWQAGAVAALVAVIGAGVVLLHNLPEVAEPVRWIVTVALLLFIGHVVARLVWFGLKELRRSGLRRRTHRELVDLVASAETDPGRGHTHWVLAHDEPVAYCLPGLLKSRVVVSRGTVETLTADEFDAVLAHERAHLRARHDIVLDTFGALHRAFPVLIRSELPLTESRLLVEMMADDHAIREVGRLPLARALTELAGTRTPAAALGAGPMVLERVSRLSRLHAHRPLLATLTCLLAAGLVALPAAILVAGHLLLG</sequence>
<keyword evidence="2" id="KW-0479">Metal-binding</keyword>
<dbReference type="EMBL" id="DVLP01000425">
    <property type="protein sequence ID" value="HIT76840.1"/>
    <property type="molecule type" value="Genomic_DNA"/>
</dbReference>
<keyword evidence="3 6" id="KW-0378">Hydrolase</keyword>
<dbReference type="AlphaFoldDB" id="A0A9D1H2D0"/>
<evidence type="ECO:0000313" key="10">
    <source>
        <dbReference type="Proteomes" id="UP000886842"/>
    </source>
</evidence>
<evidence type="ECO:0000256" key="7">
    <source>
        <dbReference type="SAM" id="Phobius"/>
    </source>
</evidence>
<evidence type="ECO:0000256" key="5">
    <source>
        <dbReference type="ARBA" id="ARBA00023049"/>
    </source>
</evidence>
<dbReference type="Proteomes" id="UP000886842">
    <property type="component" value="Unassembled WGS sequence"/>
</dbReference>
<evidence type="ECO:0000259" key="8">
    <source>
        <dbReference type="Pfam" id="PF01435"/>
    </source>
</evidence>
<keyword evidence="7" id="KW-0472">Membrane</keyword>
<feature type="transmembrane region" description="Helical" evidence="7">
    <location>
        <begin position="263"/>
        <end position="290"/>
    </location>
</feature>
<name>A0A9D1H2D0_9ACTN</name>
<keyword evidence="7" id="KW-1133">Transmembrane helix</keyword>
<dbReference type="CDD" id="cd07326">
    <property type="entry name" value="M56_BlaR1_MecR1_like"/>
    <property type="match status" value="1"/>
</dbReference>
<comment type="similarity">
    <text evidence="6">Belongs to the peptidase M48 family.</text>
</comment>
<feature type="transmembrane region" description="Helical" evidence="7">
    <location>
        <begin position="6"/>
        <end position="23"/>
    </location>
</feature>
<evidence type="ECO:0000256" key="2">
    <source>
        <dbReference type="ARBA" id="ARBA00022723"/>
    </source>
</evidence>
<evidence type="ECO:0000256" key="3">
    <source>
        <dbReference type="ARBA" id="ARBA00022801"/>
    </source>
</evidence>
<reference evidence="9" key="1">
    <citation type="submission" date="2020-10" db="EMBL/GenBank/DDBJ databases">
        <authorList>
            <person name="Gilroy R."/>
        </authorList>
    </citation>
    <scope>NUCLEOTIDE SEQUENCE</scope>
    <source>
        <strain evidence="9">ChiGjej1B1-24693</strain>
    </source>
</reference>
<evidence type="ECO:0000256" key="6">
    <source>
        <dbReference type="RuleBase" id="RU003983"/>
    </source>
</evidence>
<feature type="domain" description="Peptidase M48" evidence="8">
    <location>
        <begin position="104"/>
        <end position="182"/>
    </location>
</feature>
<evidence type="ECO:0000313" key="9">
    <source>
        <dbReference type="EMBL" id="HIT76840.1"/>
    </source>
</evidence>